<protein>
    <submittedName>
        <fullName evidence="2">Uncharacterized protein</fullName>
    </submittedName>
</protein>
<proteinExistence type="predicted"/>
<name>A0A133UM74_9EURY</name>
<dbReference type="EMBL" id="LHXO01000019">
    <property type="protein sequence ID" value="KXA95291.1"/>
    <property type="molecule type" value="Genomic_DNA"/>
</dbReference>
<keyword evidence="1" id="KW-1133">Transmembrane helix</keyword>
<keyword evidence="3" id="KW-1185">Reference proteome</keyword>
<accession>A0A133UM74</accession>
<reference evidence="2 3" key="1">
    <citation type="journal article" date="2016" name="Sci. Rep.">
        <title>Metabolic traits of an uncultured archaeal lineage -MSBL1- from brine pools of the Red Sea.</title>
        <authorList>
            <person name="Mwirichia R."/>
            <person name="Alam I."/>
            <person name="Rashid M."/>
            <person name="Vinu M."/>
            <person name="Ba-Alawi W."/>
            <person name="Anthony Kamau A."/>
            <person name="Kamanda Ngugi D."/>
            <person name="Goker M."/>
            <person name="Klenk H.P."/>
            <person name="Bajic V."/>
            <person name="Stingl U."/>
        </authorList>
    </citation>
    <scope>NUCLEOTIDE SEQUENCE [LARGE SCALE GENOMIC DNA]</scope>
    <source>
        <strain evidence="2">SCGC-AAA259E19</strain>
    </source>
</reference>
<evidence type="ECO:0000313" key="2">
    <source>
        <dbReference type="EMBL" id="KXA95291.1"/>
    </source>
</evidence>
<keyword evidence="1" id="KW-0472">Membrane</keyword>
<dbReference type="AlphaFoldDB" id="A0A133UM74"/>
<evidence type="ECO:0000256" key="1">
    <source>
        <dbReference type="SAM" id="Phobius"/>
    </source>
</evidence>
<evidence type="ECO:0000313" key="3">
    <source>
        <dbReference type="Proteomes" id="UP000070284"/>
    </source>
</evidence>
<organism evidence="2 3">
    <name type="scientific">candidate division MSBL1 archaeon SCGC-AAA259E19</name>
    <dbReference type="NCBI Taxonomy" id="1698264"/>
    <lineage>
        <taxon>Archaea</taxon>
        <taxon>Methanobacteriati</taxon>
        <taxon>Methanobacteriota</taxon>
        <taxon>candidate division MSBL1</taxon>
    </lineage>
</organism>
<comment type="caution">
    <text evidence="2">The sequence shown here is derived from an EMBL/GenBank/DDBJ whole genome shotgun (WGS) entry which is preliminary data.</text>
</comment>
<sequence>MNLWLLAILEYGLYIAFLVLFLLTAARGPLSRKANEWMFKILRKKEKRAKRSLEKNNESS</sequence>
<feature type="transmembrane region" description="Helical" evidence="1">
    <location>
        <begin position="12"/>
        <end position="30"/>
    </location>
</feature>
<keyword evidence="1" id="KW-0812">Transmembrane</keyword>
<dbReference type="Proteomes" id="UP000070284">
    <property type="component" value="Unassembled WGS sequence"/>
</dbReference>
<gene>
    <name evidence="2" type="ORF">AKJ65_02070</name>
</gene>